<keyword evidence="1" id="KW-0472">Membrane</keyword>
<evidence type="ECO:0000313" key="2">
    <source>
        <dbReference type="EMBL" id="CAF4821947.1"/>
    </source>
</evidence>
<dbReference type="InterPro" id="IPR019169">
    <property type="entry name" value="Transmembrane_26"/>
</dbReference>
<name>A0A821QE85_9BILA</name>
<gene>
    <name evidence="2" type="ORF">TOA249_LOCUS24643</name>
</gene>
<keyword evidence="1" id="KW-1133">Transmembrane helix</keyword>
<dbReference type="PANTHER" id="PTHR22168">
    <property type="entry name" value="TMEM26 PROTEIN"/>
    <property type="match status" value="1"/>
</dbReference>
<accession>A0A821QE85</accession>
<dbReference type="AlphaFoldDB" id="A0A821QE85"/>
<feature type="transmembrane region" description="Helical" evidence="1">
    <location>
        <begin position="74"/>
        <end position="96"/>
    </location>
</feature>
<dbReference type="EMBL" id="CAJOBS010002544">
    <property type="protein sequence ID" value="CAF4821947.1"/>
    <property type="molecule type" value="Genomic_DNA"/>
</dbReference>
<evidence type="ECO:0000256" key="1">
    <source>
        <dbReference type="SAM" id="Phobius"/>
    </source>
</evidence>
<feature type="transmembrane region" description="Helical" evidence="1">
    <location>
        <begin position="20"/>
        <end position="37"/>
    </location>
</feature>
<comment type="caution">
    <text evidence="2">The sequence shown here is derived from an EMBL/GenBank/DDBJ whole genome shotgun (WGS) entry which is preliminary data.</text>
</comment>
<keyword evidence="1" id="KW-0812">Transmembrane</keyword>
<reference evidence="2" key="1">
    <citation type="submission" date="2021-02" db="EMBL/GenBank/DDBJ databases">
        <authorList>
            <person name="Nowell W R."/>
        </authorList>
    </citation>
    <scope>NUCLEOTIDE SEQUENCE</scope>
</reference>
<organism evidence="2 3">
    <name type="scientific">Rotaria socialis</name>
    <dbReference type="NCBI Taxonomy" id="392032"/>
    <lineage>
        <taxon>Eukaryota</taxon>
        <taxon>Metazoa</taxon>
        <taxon>Spiralia</taxon>
        <taxon>Gnathifera</taxon>
        <taxon>Rotifera</taxon>
        <taxon>Eurotatoria</taxon>
        <taxon>Bdelloidea</taxon>
        <taxon>Philodinida</taxon>
        <taxon>Philodinidae</taxon>
        <taxon>Rotaria</taxon>
    </lineage>
</organism>
<proteinExistence type="predicted"/>
<feature type="transmembrane region" description="Helical" evidence="1">
    <location>
        <begin position="49"/>
        <end position="68"/>
    </location>
</feature>
<evidence type="ECO:0000313" key="3">
    <source>
        <dbReference type="Proteomes" id="UP000663838"/>
    </source>
</evidence>
<sequence length="362" mass="41413">MKLSNRIYIHIKEWGLEDAMLVEISFMFVIILGRWLLPKGNISHSALSQLLLVYLSLASDILDLLTLFSEQEIYLSSSMVHIILIVFSLCMFQFTLNLTATRGRSFYAEFDNTGIEIHQSAPHSKPIPKSTLKKHKLLDKSILPIISSSTVRPLTATTMNLAPHMKSRASSVCIITPPDTIFDNADITSDHEMKVNQSATTIQVPEATIHEVDLLKNVSYPSMIHRQSVSSLNSLHLSLWNTSRSKYESRKSLADSMRTFVRKRSSKFLRSEIWSILVTLSLQDGPFFAVRLVAIIVYRVRSFLTYFFTFKNLLILVFQLYRIVSICLEKDEHEKEFEEKVNTITRMSMTATQLGIPLFKKI</sequence>
<dbReference type="Pfam" id="PF09772">
    <property type="entry name" value="Tmem26"/>
    <property type="match status" value="2"/>
</dbReference>
<dbReference type="Proteomes" id="UP000663838">
    <property type="component" value="Unassembled WGS sequence"/>
</dbReference>
<protein>
    <submittedName>
        <fullName evidence="2">Uncharacterized protein</fullName>
    </submittedName>
</protein>